<name>A0A8S5SXK2_9CAUD</name>
<reference evidence="1" key="1">
    <citation type="journal article" date="2021" name="Proc. Natl. Acad. Sci. U.S.A.">
        <title>A Catalog of Tens of Thousands of Viruses from Human Metagenomes Reveals Hidden Associations with Chronic Diseases.</title>
        <authorList>
            <person name="Tisza M.J."/>
            <person name="Buck C.B."/>
        </authorList>
    </citation>
    <scope>NUCLEOTIDE SEQUENCE</scope>
    <source>
        <strain evidence="1">CtZHD14</strain>
    </source>
</reference>
<dbReference type="EMBL" id="BK032687">
    <property type="protein sequence ID" value="DAF55274.1"/>
    <property type="molecule type" value="Genomic_DNA"/>
</dbReference>
<protein>
    <submittedName>
        <fullName evidence="1">Uncharacterized protein</fullName>
    </submittedName>
</protein>
<sequence length="377" mass="44448">MKQENFHISVDKKHMEKPDYNVDLVSQAYYLGEFNQDEETWTVEKKALRKRMLSNRTDGKSEAENDGRNNKKMSYYKFNAALNVLSNLGLMKEDGKYLIFKKVDKVFLKLTPRTIYYCGMNLPPFTMKIYFFLLNKWNRHVKYGYSGQLYRFSKKTLLEMAGIPYHTNNLIVVTDSLNMLKKLGLISFEGPFRLSQQGGSYYDLTGAWQKNETDTLEELIEFEVMYNGLPMTKKERRQLEDDIVEFCQSATREDLYTIRNKRKKINNPIIARIIRELSDKQLNALVSGQEKKENDLCVYDELFKLFDAQDIGMRGVWEDNRRHLAKTAYLLSSGKEVWSNIKDSLTEDERDLINTLRGRDREKYAEKYEKSFSHLIK</sequence>
<proteinExistence type="predicted"/>
<accession>A0A8S5SXK2</accession>
<evidence type="ECO:0000313" key="1">
    <source>
        <dbReference type="EMBL" id="DAF55274.1"/>
    </source>
</evidence>
<organism evidence="1">
    <name type="scientific">Siphoviridae sp. ctZHD14</name>
    <dbReference type="NCBI Taxonomy" id="2827891"/>
    <lineage>
        <taxon>Viruses</taxon>
        <taxon>Duplodnaviria</taxon>
        <taxon>Heunggongvirae</taxon>
        <taxon>Uroviricota</taxon>
        <taxon>Caudoviricetes</taxon>
    </lineage>
</organism>